<dbReference type="InterPro" id="IPR057302">
    <property type="entry name" value="Rrp5_S1"/>
</dbReference>
<keyword evidence="4" id="KW-0597">Phosphoprotein</keyword>
<dbReference type="InterPro" id="IPR003107">
    <property type="entry name" value="HAT"/>
</dbReference>
<dbReference type="GO" id="GO:0003723">
    <property type="term" value="F:RNA binding"/>
    <property type="evidence" value="ECO:0007669"/>
    <property type="project" value="TreeGrafter"/>
</dbReference>
<dbReference type="FunFam" id="2.40.50.140:FF:000278">
    <property type="entry name" value="rRNA biogenesis protein rrp5"/>
    <property type="match status" value="1"/>
</dbReference>
<proteinExistence type="predicted"/>
<feature type="domain" description="S1 motif" evidence="11">
    <location>
        <begin position="470"/>
        <end position="547"/>
    </location>
</feature>
<protein>
    <recommendedName>
        <fullName evidence="8">rRNA biogenesis protein RRP5</fullName>
    </recommendedName>
    <alternativeName>
        <fullName evidence="9">Ribosomal RNA-processing protein 5</fullName>
    </alternativeName>
</protein>
<feature type="region of interest" description="Disordered" evidence="10">
    <location>
        <begin position="1497"/>
        <end position="1538"/>
    </location>
</feature>
<dbReference type="Pfam" id="PF00575">
    <property type="entry name" value="S1"/>
    <property type="match status" value="3"/>
</dbReference>
<gene>
    <name evidence="12" type="primary">RRP5</name>
    <name evidence="12" type="ORF">PRK78_002903</name>
</gene>
<reference evidence="12" key="1">
    <citation type="submission" date="2023-03" db="EMBL/GenBank/DDBJ databases">
        <title>Emydomyces testavorans Genome Sequence.</title>
        <authorList>
            <person name="Hoyer L."/>
        </authorList>
    </citation>
    <scope>NUCLEOTIDE SEQUENCE</scope>
    <source>
        <strain evidence="12">16-2883</strain>
    </source>
</reference>
<feature type="region of interest" description="Disordered" evidence="10">
    <location>
        <begin position="1458"/>
        <end position="1477"/>
    </location>
</feature>
<keyword evidence="3" id="KW-0698">rRNA processing</keyword>
<dbReference type="CDD" id="cd04461">
    <property type="entry name" value="S1_Rrp5_repeat_hs8_sc7"/>
    <property type="match status" value="1"/>
</dbReference>
<evidence type="ECO:0000256" key="1">
    <source>
        <dbReference type="ARBA" id="ARBA00004604"/>
    </source>
</evidence>
<feature type="domain" description="S1 motif" evidence="11">
    <location>
        <begin position="1144"/>
        <end position="1215"/>
    </location>
</feature>
<dbReference type="FunFam" id="2.40.50.140:FF:000103">
    <property type="entry name" value="protein RRP5 homolog"/>
    <property type="match status" value="1"/>
</dbReference>
<dbReference type="FunFam" id="2.40.50.140:FF:000159">
    <property type="entry name" value="rRNA biogenesis protein rrp5"/>
    <property type="match status" value="1"/>
</dbReference>
<dbReference type="FunFam" id="2.40.50.140:FF:000266">
    <property type="entry name" value="rRNA biogenesis protein rrp5"/>
    <property type="match status" value="1"/>
</dbReference>
<dbReference type="Gene3D" id="1.25.40.10">
    <property type="entry name" value="Tetratricopeptide repeat domain"/>
    <property type="match status" value="1"/>
</dbReference>
<dbReference type="CDD" id="cd05707">
    <property type="entry name" value="S1_Rrp5_repeat_sc11"/>
    <property type="match status" value="1"/>
</dbReference>
<keyword evidence="6" id="KW-0539">Nucleus</keyword>
<dbReference type="GO" id="GO:0006364">
    <property type="term" value="P:rRNA processing"/>
    <property type="evidence" value="ECO:0007669"/>
    <property type="project" value="UniProtKB-KW"/>
</dbReference>
<dbReference type="SMART" id="SM00316">
    <property type="entry name" value="S1"/>
    <property type="match status" value="12"/>
</dbReference>
<feature type="domain" description="S1 motif" evidence="11">
    <location>
        <begin position="949"/>
        <end position="1027"/>
    </location>
</feature>
<keyword evidence="5" id="KW-0677">Repeat</keyword>
<dbReference type="SUPFAM" id="SSF50249">
    <property type="entry name" value="Nucleic acid-binding proteins"/>
    <property type="match status" value="10"/>
</dbReference>
<dbReference type="InterPro" id="IPR048058">
    <property type="entry name" value="Rrp5_S1_rpt_hs11_sc8"/>
</dbReference>
<name>A0AAF0DF55_9EURO</name>
<evidence type="ECO:0000256" key="7">
    <source>
        <dbReference type="ARBA" id="ARBA00055575"/>
    </source>
</evidence>
<evidence type="ECO:0000256" key="9">
    <source>
        <dbReference type="ARBA" id="ARBA00076674"/>
    </source>
</evidence>
<feature type="domain" description="S1 motif" evidence="11">
    <location>
        <begin position="1057"/>
        <end position="1130"/>
    </location>
</feature>
<dbReference type="InterPro" id="IPR048059">
    <property type="entry name" value="Rrp5_S1_rpt_hs1_sc1"/>
</dbReference>
<dbReference type="SUPFAM" id="SSF48452">
    <property type="entry name" value="TPR-like"/>
    <property type="match status" value="1"/>
</dbReference>
<dbReference type="FunFam" id="2.40.50.140:FF:000367">
    <property type="entry name" value="rRNA biogenesis protein RRP5, putative"/>
    <property type="match status" value="1"/>
</dbReference>
<feature type="compositionally biased region" description="Polar residues" evidence="10">
    <location>
        <begin position="1497"/>
        <end position="1511"/>
    </location>
</feature>
<dbReference type="CDD" id="cd05702">
    <property type="entry name" value="S1_Rrp5_repeat_hs11_sc8"/>
    <property type="match status" value="1"/>
</dbReference>
<feature type="domain" description="S1 motif" evidence="11">
    <location>
        <begin position="166"/>
        <end position="266"/>
    </location>
</feature>
<dbReference type="SMART" id="SM00386">
    <property type="entry name" value="HAT"/>
    <property type="match status" value="6"/>
</dbReference>
<feature type="region of interest" description="Disordered" evidence="10">
    <location>
        <begin position="1406"/>
        <end position="1444"/>
    </location>
</feature>
<dbReference type="Proteomes" id="UP001219355">
    <property type="component" value="Chromosome 2"/>
</dbReference>
<feature type="compositionally biased region" description="Acidic residues" evidence="10">
    <location>
        <begin position="1466"/>
        <end position="1477"/>
    </location>
</feature>
<evidence type="ECO:0000259" key="11">
    <source>
        <dbReference type="SMART" id="SM00316"/>
    </source>
</evidence>
<dbReference type="CDD" id="cd05703">
    <property type="entry name" value="S1_Rrp5_repeat_hs12_sc9"/>
    <property type="match status" value="1"/>
</dbReference>
<evidence type="ECO:0000256" key="10">
    <source>
        <dbReference type="SAM" id="MobiDB-lite"/>
    </source>
</evidence>
<feature type="compositionally biased region" description="Basic and acidic residues" evidence="10">
    <location>
        <begin position="1"/>
        <end position="16"/>
    </location>
</feature>
<feature type="domain" description="S1 motif" evidence="11">
    <location>
        <begin position="1238"/>
        <end position="1309"/>
    </location>
</feature>
<feature type="domain" description="S1 motif" evidence="11">
    <location>
        <begin position="744"/>
        <end position="820"/>
    </location>
</feature>
<feature type="compositionally biased region" description="Polar residues" evidence="10">
    <location>
        <begin position="56"/>
        <end position="65"/>
    </location>
</feature>
<evidence type="ECO:0000256" key="6">
    <source>
        <dbReference type="ARBA" id="ARBA00023242"/>
    </source>
</evidence>
<evidence type="ECO:0000256" key="4">
    <source>
        <dbReference type="ARBA" id="ARBA00022553"/>
    </source>
</evidence>
<sequence>MVSIKRKEAAPEDSGSRHAKKRVKVSGQGSENDTKRGTRGLAANGTLNNDRGKKTNLASKPTTVSMLRDEAPAFPRGGNNALTPLERKQIQIQATRDVFFEQTGKSKGRMLDIDSEIEEEGEDAKKAVDIKSVRKKQKGKKHKKSAEEPAKPQGPRIESLGFKRIVPGSKLLGQVSKIGVHDISLALPNNLIGYVPCTAISKLLKAKVERLLKDADDNQEDNIDEDDHFSLKSYVQLGQYFRASVSSTMADNQNGTSKKRIELSIDPREANSGLLKSDMVVNSTVQASVLSVEDYGLIMDLGLENGETKGFMSSKELPSGMDLSQVKEGTVFLCVVTGHNASGNVLKLSANLDAAASVKKSYYLNSAPTINSFLPGTAAEILLTEVTPSGMAGKIMGMLDAVADSVHSGSTDDKKDLTKKYHTGSKVKGRLICTYPSDEAPKLGFSILDHVLNFAPTTMDDSQNSNDRPAISAIIPEVRVTKVEPSLGLYVQFGATKNQGFVHISRVKDGNISSLSSTEGAYRVGSSHEGRVIGFNALDNLFLLSLEKKVIDQPFLRLEDVTVGAVVKGKIERLLIGPNGMDGLIVSLTDGISGLVPGMHMADTKLQHPEKKFREGLQVSARILSVNLEKRQLRLTLKKSLLHSESAIWKDYSDISPGSQSPGALVSIQPNGAVVQFYGTIRGFLPVSEMSEAYIKDPSQHFTVGQVVNVNALSIDAEQGRLVVSCKDPSTVTDAYQTAFESVHPGLLVSGTVFEKSSDDLLLKLEDSGLIARLRAEQLSDAPPSKAASNLARIRVGQKLHDLLILGIRKAHRLINVTNKPSLRHALEQGRLPAKFEELGVNSSVTGLVKNITADGLFVEFLGGLTGFLPKRLVDDEHLNIADFGFMRTQSISCLVSSIEHDTQRFVLTMKPAKVKDREKNAPQDAKNNIGPQLSNPVDEDIKSLDDFKLGKRTKAKITSVKDTQLNVLLADNIHGRIDVSEVFDNWEDIKDRKQPLRLFKAKQVVPVRILGIHDSRTHKFLPISHRTGKIPVFELSAKPSTLKSAELEPLSLEQIQVGTPFLGFVNNIADDCLWLNISPNVRGKLRIMDISDSLALAGDVKKTFPIGSALKVTVAAVDTDRNRLDLTAKHGASSKKLMVSDLSKGMILLGRVTKVTEHQVLVQLNDSLVGAIGLIDMADDYSKINPANFHKNEVLRVCVVDVDVPNKKVALSVRPSKVLSSSLPVEDPEITSVGQLKVNDIVRGFVRRVADIGLFVTLGHTVTAYVRVSDLSDSYLKEWQDEFQTDQIVRGRITVVDVETKKVQMTLKQSALDPNYKAPVTLKDLKKGQLVTGKVRRVEEFGAFITIDGTANLSGLCHRSEMAEHKVPDARKLYEEGDLVKAKVLKIDLKKDQISLGLKASYFNDEGSDEADSNMSGDVAEDESSDDGLGGVALEAATDGDLPDEAEDIIMGDMGLSHSSQQASESDDDDLSMADDGEVASEGGLVIGGFDWTGSASRDQKNANNAGSYSDDQDLSKRKKRRKPEIQIDRTGDLDVNGPQTVADYERLLLGEPDSSLLWLKYMAFYLELGEVDKAREIAERALRSISIGLDAEKLNIWVAMLNLENTFGTDDSLDEVFKRACQYNDAQETHERMASIFIQSGKLEKADEIFQAALKKKFSQSPNLFLNYATFLFDSMAAPDRGRALLPRAIQSLPAHTHVELTSKFGQLEFRSTNGDIERGRTVFEGLLSSFPKRVDLWNILMDLEIKVGDVEQVRRLFKRVLGIGHGVGADGSKPDSKKKLRDKQAKFFFKKWLAFEEKVAGGDDKMIDEVKARAAEYVKSLKGES</sequence>
<dbReference type="FunFam" id="2.40.50.140:FF:000279">
    <property type="entry name" value="rRNA biogenesis protein rrp5"/>
    <property type="match status" value="1"/>
</dbReference>
<feature type="region of interest" description="Disordered" evidence="10">
    <location>
        <begin position="917"/>
        <end position="936"/>
    </location>
</feature>
<evidence type="ECO:0000313" key="13">
    <source>
        <dbReference type="Proteomes" id="UP001219355"/>
    </source>
</evidence>
<dbReference type="FunFam" id="2.40.50.140:FF:000196">
    <property type="entry name" value="rRNA biogenesis protein RRP5"/>
    <property type="match status" value="1"/>
</dbReference>
<evidence type="ECO:0000313" key="12">
    <source>
        <dbReference type="EMBL" id="WEW57436.1"/>
    </source>
</evidence>
<feature type="region of interest" description="Disordered" evidence="10">
    <location>
        <begin position="124"/>
        <end position="156"/>
    </location>
</feature>
<dbReference type="CDD" id="cd05693">
    <property type="entry name" value="S1_Rrp5_repeat_hs1_sc1"/>
    <property type="match status" value="1"/>
</dbReference>
<dbReference type="FunFam" id="2.40.50.140:FF:000155">
    <property type="entry name" value="rRNA biogenesis protein RRP5"/>
    <property type="match status" value="1"/>
</dbReference>
<feature type="domain" description="S1 motif" evidence="11">
    <location>
        <begin position="840"/>
        <end position="911"/>
    </location>
</feature>
<feature type="compositionally biased region" description="Polar residues" evidence="10">
    <location>
        <begin position="926"/>
        <end position="936"/>
    </location>
</feature>
<evidence type="ECO:0000256" key="5">
    <source>
        <dbReference type="ARBA" id="ARBA00022737"/>
    </source>
</evidence>
<feature type="compositionally biased region" description="Basic and acidic residues" evidence="10">
    <location>
        <begin position="1525"/>
        <end position="1534"/>
    </location>
</feature>
<feature type="domain" description="S1 motif" evidence="11">
    <location>
        <begin position="1327"/>
        <end position="1400"/>
    </location>
</feature>
<dbReference type="CDD" id="cd05698">
    <property type="entry name" value="S1_Rrp5_repeat_hs6_sc5"/>
    <property type="match status" value="1"/>
</dbReference>
<keyword evidence="13" id="KW-1185">Reference proteome</keyword>
<comment type="subcellular location">
    <subcellularLocation>
        <location evidence="1">Nucleus</location>
        <location evidence="1">Nucleolus</location>
    </subcellularLocation>
</comment>
<feature type="region of interest" description="Disordered" evidence="10">
    <location>
        <begin position="1"/>
        <end position="81"/>
    </location>
</feature>
<dbReference type="InterPro" id="IPR011990">
    <property type="entry name" value="TPR-like_helical_dom_sf"/>
</dbReference>
<dbReference type="CDD" id="cd05708">
    <property type="entry name" value="S1_Rrp5_repeat_sc12"/>
    <property type="match status" value="1"/>
</dbReference>
<dbReference type="InterPro" id="IPR012340">
    <property type="entry name" value="NA-bd_OB-fold"/>
</dbReference>
<dbReference type="CDD" id="cd05706">
    <property type="entry name" value="S1_Rrp5_repeat_sc10"/>
    <property type="match status" value="1"/>
</dbReference>
<dbReference type="FunFam" id="1.25.40.10:FF:000467">
    <property type="entry name" value="Putative rRNA biogenesis protein RRP5"/>
    <property type="match status" value="1"/>
</dbReference>
<keyword evidence="2" id="KW-0690">Ribosome biogenesis</keyword>
<dbReference type="EMBL" id="CP120628">
    <property type="protein sequence ID" value="WEW57436.1"/>
    <property type="molecule type" value="Genomic_DNA"/>
</dbReference>
<feature type="compositionally biased region" description="Basic residues" evidence="10">
    <location>
        <begin position="133"/>
        <end position="144"/>
    </location>
</feature>
<evidence type="ECO:0000256" key="2">
    <source>
        <dbReference type="ARBA" id="ARBA00022517"/>
    </source>
</evidence>
<dbReference type="InterPro" id="IPR003029">
    <property type="entry name" value="S1_domain"/>
</dbReference>
<dbReference type="PANTHER" id="PTHR23270:SF10">
    <property type="entry name" value="PROTEIN RRP5 HOMOLOG"/>
    <property type="match status" value="1"/>
</dbReference>
<dbReference type="Gene3D" id="2.40.50.140">
    <property type="entry name" value="Nucleic acid-binding proteins"/>
    <property type="match status" value="10"/>
</dbReference>
<dbReference type="PANTHER" id="PTHR23270">
    <property type="entry name" value="PROGRAMMED CELL DEATH PROTEIN 11 PRE-RRNA PROCESSING PROTEIN RRP5"/>
    <property type="match status" value="1"/>
</dbReference>
<accession>A0AAF0DF55</accession>
<dbReference type="InterPro" id="IPR045209">
    <property type="entry name" value="Rrp5"/>
</dbReference>
<evidence type="ECO:0000256" key="3">
    <source>
        <dbReference type="ARBA" id="ARBA00022552"/>
    </source>
</evidence>
<feature type="domain" description="S1 motif" evidence="11">
    <location>
        <begin position="280"/>
        <end position="351"/>
    </location>
</feature>
<organism evidence="12 13">
    <name type="scientific">Emydomyces testavorans</name>
    <dbReference type="NCBI Taxonomy" id="2070801"/>
    <lineage>
        <taxon>Eukaryota</taxon>
        <taxon>Fungi</taxon>
        <taxon>Dikarya</taxon>
        <taxon>Ascomycota</taxon>
        <taxon>Pezizomycotina</taxon>
        <taxon>Eurotiomycetes</taxon>
        <taxon>Eurotiomycetidae</taxon>
        <taxon>Onygenales</taxon>
        <taxon>Nannizziopsiaceae</taxon>
        <taxon>Emydomyces</taxon>
    </lineage>
</organism>
<comment type="function">
    <text evidence="7">Involved in the biogenesis of rRNA. Required for the formation of 18S and 5.8S rRNA.</text>
</comment>
<dbReference type="GO" id="GO:0032040">
    <property type="term" value="C:small-subunit processome"/>
    <property type="evidence" value="ECO:0007669"/>
    <property type="project" value="TreeGrafter"/>
</dbReference>
<dbReference type="Pfam" id="PF23459">
    <property type="entry name" value="S1_RRP5"/>
    <property type="match status" value="2"/>
</dbReference>
<dbReference type="CDD" id="cd05697">
    <property type="entry name" value="S1_Rrp5_repeat_hs5"/>
    <property type="match status" value="1"/>
</dbReference>
<evidence type="ECO:0000256" key="8">
    <source>
        <dbReference type="ARBA" id="ARBA00073619"/>
    </source>
</evidence>
<feature type="domain" description="S1 motif" evidence="11">
    <location>
        <begin position="656"/>
        <end position="727"/>
    </location>
</feature>
<feature type="domain" description="S1 motif" evidence="11">
    <location>
        <begin position="562"/>
        <end position="638"/>
    </location>
</feature>